<evidence type="ECO:0000256" key="3">
    <source>
        <dbReference type="ARBA" id="ARBA00023315"/>
    </source>
</evidence>
<dbReference type="AlphaFoldDB" id="E2SCU5"/>
<organism evidence="5 6">
    <name type="scientific">Aeromicrobium marinum DSM 15272</name>
    <dbReference type="NCBI Taxonomy" id="585531"/>
    <lineage>
        <taxon>Bacteria</taxon>
        <taxon>Bacillati</taxon>
        <taxon>Actinomycetota</taxon>
        <taxon>Actinomycetes</taxon>
        <taxon>Propionibacteriales</taxon>
        <taxon>Nocardioidaceae</taxon>
        <taxon>Aeromicrobium</taxon>
    </lineage>
</organism>
<dbReference type="FunFam" id="3.40.630.30:FF:000064">
    <property type="entry name" value="GNAT family acetyltransferase"/>
    <property type="match status" value="1"/>
</dbReference>
<keyword evidence="2" id="KW-0808">Transferase</keyword>
<dbReference type="Pfam" id="PF00583">
    <property type="entry name" value="Acetyltransf_1"/>
    <property type="match status" value="1"/>
</dbReference>
<dbReference type="STRING" id="585531.HMPREF0063_12257"/>
<keyword evidence="6" id="KW-1185">Reference proteome</keyword>
<dbReference type="eggNOG" id="COG0456">
    <property type="taxonomic scope" value="Bacteria"/>
</dbReference>
<comment type="similarity">
    <text evidence="1">Belongs to the acetyltransferase family.</text>
</comment>
<name>E2SCU5_9ACTN</name>
<feature type="domain" description="N-acetyltransferase" evidence="4">
    <location>
        <begin position="35"/>
        <end position="191"/>
    </location>
</feature>
<proteinExistence type="inferred from homology"/>
<protein>
    <submittedName>
        <fullName evidence="5">Acetyltransferase, GNAT family</fullName>
    </submittedName>
</protein>
<keyword evidence="3" id="KW-0012">Acyltransferase</keyword>
<comment type="caution">
    <text evidence="5">The sequence shown here is derived from an EMBL/GenBank/DDBJ whole genome shotgun (WGS) entry which is preliminary data.</text>
</comment>
<evidence type="ECO:0000313" key="6">
    <source>
        <dbReference type="Proteomes" id="UP000003111"/>
    </source>
</evidence>
<dbReference type="CDD" id="cd04301">
    <property type="entry name" value="NAT_SF"/>
    <property type="match status" value="1"/>
</dbReference>
<dbReference type="PANTHER" id="PTHR10545:SF29">
    <property type="entry name" value="GH14572P-RELATED"/>
    <property type="match status" value="1"/>
</dbReference>
<dbReference type="InterPro" id="IPR051016">
    <property type="entry name" value="Diverse_Substrate_AcTransf"/>
</dbReference>
<dbReference type="Gene3D" id="3.40.630.30">
    <property type="match status" value="1"/>
</dbReference>
<dbReference type="SUPFAM" id="SSF55729">
    <property type="entry name" value="Acyl-CoA N-acyltransferases (Nat)"/>
    <property type="match status" value="1"/>
</dbReference>
<dbReference type="InterPro" id="IPR016181">
    <property type="entry name" value="Acyl_CoA_acyltransferase"/>
</dbReference>
<dbReference type="PANTHER" id="PTHR10545">
    <property type="entry name" value="DIAMINE N-ACETYLTRANSFERASE"/>
    <property type="match status" value="1"/>
</dbReference>
<dbReference type="HOGENOM" id="CLU_013985_41_2_11"/>
<evidence type="ECO:0000256" key="2">
    <source>
        <dbReference type="ARBA" id="ARBA00022679"/>
    </source>
</evidence>
<evidence type="ECO:0000259" key="4">
    <source>
        <dbReference type="PROSITE" id="PS51186"/>
    </source>
</evidence>
<reference evidence="5" key="1">
    <citation type="submission" date="2010-08" db="EMBL/GenBank/DDBJ databases">
        <authorList>
            <person name="Muzny D."/>
            <person name="Qin X."/>
            <person name="Buhay C."/>
            <person name="Dugan-Rocha S."/>
            <person name="Ding Y."/>
            <person name="Chen G."/>
            <person name="Hawes A."/>
            <person name="Holder M."/>
            <person name="Jhangiani S."/>
            <person name="Johnson A."/>
            <person name="Khan Z."/>
            <person name="Li Z."/>
            <person name="Liu W."/>
            <person name="Liu X."/>
            <person name="Perez L."/>
            <person name="Shen H."/>
            <person name="Wang Q."/>
            <person name="Watt J."/>
            <person name="Xi L."/>
            <person name="Xin Y."/>
            <person name="Zhou J."/>
            <person name="Deng J."/>
            <person name="Jiang H."/>
            <person name="Liu Y."/>
            <person name="Qu J."/>
            <person name="Song X.-Z."/>
            <person name="Zhang L."/>
            <person name="Villasana D."/>
            <person name="Johnson A."/>
            <person name="Liu J."/>
            <person name="Liyanage D."/>
            <person name="Lorensuhewa L."/>
            <person name="Robinson T."/>
            <person name="Song A."/>
            <person name="Song B.-B."/>
            <person name="Dinh H."/>
            <person name="Thornton R."/>
            <person name="Coyle M."/>
            <person name="Francisco L."/>
            <person name="Jackson L."/>
            <person name="Javaid M."/>
            <person name="Korchina V."/>
            <person name="Kovar C."/>
            <person name="Mata R."/>
            <person name="Mathew T."/>
            <person name="Ngo R."/>
            <person name="Nguyen L."/>
            <person name="Nguyen N."/>
            <person name="Okwuonu G."/>
            <person name="Ongeri F."/>
            <person name="Pham C."/>
            <person name="Simmons D."/>
            <person name="Wilczek-Boney K."/>
            <person name="Hale W."/>
            <person name="Jakkamsetti A."/>
            <person name="Pham P."/>
            <person name="Ruth R."/>
            <person name="San Lucas F."/>
            <person name="Warren J."/>
            <person name="Zhang J."/>
            <person name="Zhao Z."/>
            <person name="Zhou C."/>
            <person name="Zhu D."/>
            <person name="Lee S."/>
            <person name="Bess C."/>
            <person name="Blankenburg K."/>
            <person name="Forbes L."/>
            <person name="Fu Q."/>
            <person name="Gubbala S."/>
            <person name="Hirani K."/>
            <person name="Jayaseelan J.C."/>
            <person name="Lara F."/>
            <person name="Munidasa M."/>
            <person name="Palculict T."/>
            <person name="Patil S."/>
            <person name="Pu L.-L."/>
            <person name="Saada N."/>
            <person name="Tang L."/>
            <person name="Weissenberger G."/>
            <person name="Zhu Y."/>
            <person name="Hemphill L."/>
            <person name="Shang Y."/>
            <person name="Youmans B."/>
            <person name="Ayvaz T."/>
            <person name="Ross M."/>
            <person name="Santibanez J."/>
            <person name="Aqrawi P."/>
            <person name="Gross S."/>
            <person name="Joshi V."/>
            <person name="Fowler G."/>
            <person name="Nazareth L."/>
            <person name="Reid J."/>
            <person name="Worley K."/>
            <person name="Petrosino J."/>
            <person name="Highlander S."/>
            <person name="Gibbs R."/>
        </authorList>
    </citation>
    <scope>NUCLEOTIDE SEQUENCE [LARGE SCALE GENOMIC DNA]</scope>
    <source>
        <strain evidence="5">DSM 15272</strain>
    </source>
</reference>
<evidence type="ECO:0000313" key="5">
    <source>
        <dbReference type="EMBL" id="EFQ83048.1"/>
    </source>
</evidence>
<dbReference type="InterPro" id="IPR000182">
    <property type="entry name" value="GNAT_dom"/>
</dbReference>
<sequence>MRAPGDETADGSTVRRAAVARAPVDVGHHGAMSDTTVRPARTDDVPRIHALVHELAAYEREPDSCTVTVDQLRTALFGDAPALFAHVAVVDDDVVGTAIWFLNYSTWDGAHGIYLEDLFVRPDVRGRGAGRDLLATLARLCAARGYSRLTWSVLDWNAPSIAFYESLGARPMDGWSTYRLSGPALAALGAPPTP</sequence>
<accession>E2SCU5</accession>
<dbReference type="GO" id="GO:0008080">
    <property type="term" value="F:N-acetyltransferase activity"/>
    <property type="evidence" value="ECO:0007669"/>
    <property type="project" value="UniProtKB-ARBA"/>
</dbReference>
<dbReference type="Proteomes" id="UP000003111">
    <property type="component" value="Unassembled WGS sequence"/>
</dbReference>
<evidence type="ECO:0000256" key="1">
    <source>
        <dbReference type="ARBA" id="ARBA00008694"/>
    </source>
</evidence>
<gene>
    <name evidence="5" type="ORF">HMPREF0063_12257</name>
</gene>
<dbReference type="EMBL" id="ACLF03000006">
    <property type="protein sequence ID" value="EFQ83048.1"/>
    <property type="molecule type" value="Genomic_DNA"/>
</dbReference>
<dbReference type="PROSITE" id="PS51186">
    <property type="entry name" value="GNAT"/>
    <property type="match status" value="1"/>
</dbReference>